<evidence type="ECO:0000256" key="1">
    <source>
        <dbReference type="SAM" id="Phobius"/>
    </source>
</evidence>
<dbReference type="RefSeq" id="WP_345372042.1">
    <property type="nucleotide sequence ID" value="NZ_BAABJX010000035.1"/>
</dbReference>
<organism evidence="2 3">
    <name type="scientific">Algivirga pacifica</name>
    <dbReference type="NCBI Taxonomy" id="1162670"/>
    <lineage>
        <taxon>Bacteria</taxon>
        <taxon>Pseudomonadati</taxon>
        <taxon>Bacteroidota</taxon>
        <taxon>Cytophagia</taxon>
        <taxon>Cytophagales</taxon>
        <taxon>Flammeovirgaceae</taxon>
        <taxon>Algivirga</taxon>
    </lineage>
</organism>
<sequence>MTSTTIHSRLQEVKFGLILSLLTILFGFGMGGVFGAMEDDIKGHLKAEGQAALETVYKGDEAKMKATVSKSWSYFKRAHLHGGGIGAATLGVIIVLAFTYASSIFKLVVSIALGAGGLGYSIFWMMAGLRAPGMGSTGIAKESLSWLAIPSSGMLLLGLITATIVVAISLFSSKEKA</sequence>
<evidence type="ECO:0000313" key="3">
    <source>
        <dbReference type="Proteomes" id="UP001500298"/>
    </source>
</evidence>
<protein>
    <submittedName>
        <fullName evidence="2">Uncharacterized protein</fullName>
    </submittedName>
</protein>
<dbReference type="Proteomes" id="UP001500298">
    <property type="component" value="Unassembled WGS sequence"/>
</dbReference>
<gene>
    <name evidence="2" type="ORF">GCM10023331_23560</name>
</gene>
<evidence type="ECO:0000313" key="2">
    <source>
        <dbReference type="EMBL" id="GAA4837684.1"/>
    </source>
</evidence>
<reference evidence="3" key="1">
    <citation type="journal article" date="2019" name="Int. J. Syst. Evol. Microbiol.">
        <title>The Global Catalogue of Microorganisms (GCM) 10K type strain sequencing project: providing services to taxonomists for standard genome sequencing and annotation.</title>
        <authorList>
            <consortium name="The Broad Institute Genomics Platform"/>
            <consortium name="The Broad Institute Genome Sequencing Center for Infectious Disease"/>
            <person name="Wu L."/>
            <person name="Ma J."/>
        </authorList>
    </citation>
    <scope>NUCLEOTIDE SEQUENCE [LARGE SCALE GENOMIC DNA]</scope>
    <source>
        <strain evidence="3">JCM 18326</strain>
    </source>
</reference>
<accession>A0ABP9DDC5</accession>
<proteinExistence type="predicted"/>
<keyword evidence="1" id="KW-0472">Membrane</keyword>
<dbReference type="EMBL" id="BAABJX010000035">
    <property type="protein sequence ID" value="GAA4837684.1"/>
    <property type="molecule type" value="Genomic_DNA"/>
</dbReference>
<keyword evidence="3" id="KW-1185">Reference proteome</keyword>
<comment type="caution">
    <text evidence="2">The sequence shown here is derived from an EMBL/GenBank/DDBJ whole genome shotgun (WGS) entry which is preliminary data.</text>
</comment>
<keyword evidence="1" id="KW-0812">Transmembrane</keyword>
<feature type="transmembrane region" description="Helical" evidence="1">
    <location>
        <begin position="147"/>
        <end position="171"/>
    </location>
</feature>
<keyword evidence="1" id="KW-1133">Transmembrane helix</keyword>
<name>A0ABP9DDC5_9BACT</name>
<feature type="transmembrane region" description="Helical" evidence="1">
    <location>
        <begin position="78"/>
        <end position="100"/>
    </location>
</feature>
<feature type="transmembrane region" description="Helical" evidence="1">
    <location>
        <begin position="107"/>
        <end position="127"/>
    </location>
</feature>
<feature type="transmembrane region" description="Helical" evidence="1">
    <location>
        <begin position="15"/>
        <end position="37"/>
    </location>
</feature>